<dbReference type="InterPro" id="IPR029058">
    <property type="entry name" value="AB_hydrolase_fold"/>
</dbReference>
<evidence type="ECO:0008006" key="3">
    <source>
        <dbReference type="Google" id="ProtNLM"/>
    </source>
</evidence>
<dbReference type="Pfam" id="PF02450">
    <property type="entry name" value="LCAT"/>
    <property type="match status" value="1"/>
</dbReference>
<dbReference type="PANTHER" id="PTHR11440">
    <property type="entry name" value="LECITHIN-CHOLESTEROL ACYLTRANSFERASE-RELATED"/>
    <property type="match status" value="1"/>
</dbReference>
<proteinExistence type="predicted"/>
<dbReference type="EnsemblPlants" id="OB10G12620.1">
    <property type="protein sequence ID" value="OB10G12620.1"/>
    <property type="gene ID" value="OB10G12620"/>
</dbReference>
<protein>
    <recommendedName>
        <fullName evidence="3">GPI inositol-deacylase</fullName>
    </recommendedName>
</protein>
<dbReference type="Gramene" id="OB10G12620.1">
    <property type="protein sequence ID" value="OB10G12620.1"/>
    <property type="gene ID" value="OB10G12620"/>
</dbReference>
<dbReference type="SUPFAM" id="SSF53474">
    <property type="entry name" value="alpha/beta-Hydrolases"/>
    <property type="match status" value="1"/>
</dbReference>
<dbReference type="Proteomes" id="UP000006038">
    <property type="component" value="Chromosome 10"/>
</dbReference>
<dbReference type="eggNOG" id="KOG2369">
    <property type="taxonomic scope" value="Eukaryota"/>
</dbReference>
<name>J3N164_ORYBR</name>
<evidence type="ECO:0000313" key="1">
    <source>
        <dbReference type="EnsemblPlants" id="OB10G12620.1"/>
    </source>
</evidence>
<dbReference type="GO" id="GO:0006629">
    <property type="term" value="P:lipid metabolic process"/>
    <property type="evidence" value="ECO:0007669"/>
    <property type="project" value="InterPro"/>
</dbReference>
<dbReference type="HOGENOM" id="CLU_037070_2_0_1"/>
<keyword evidence="2" id="KW-1185">Reference proteome</keyword>
<dbReference type="STRING" id="4533.J3N164"/>
<evidence type="ECO:0000313" key="2">
    <source>
        <dbReference type="Proteomes" id="UP000006038"/>
    </source>
</evidence>
<dbReference type="InterPro" id="IPR003386">
    <property type="entry name" value="LACT/PDAT_acylTrfase"/>
</dbReference>
<dbReference type="Gene3D" id="3.40.50.1820">
    <property type="entry name" value="alpha/beta hydrolase"/>
    <property type="match status" value="1"/>
</dbReference>
<accession>J3N164</accession>
<organism evidence="1">
    <name type="scientific">Oryza brachyantha</name>
    <name type="common">malo sina</name>
    <dbReference type="NCBI Taxonomy" id="4533"/>
    <lineage>
        <taxon>Eukaryota</taxon>
        <taxon>Viridiplantae</taxon>
        <taxon>Streptophyta</taxon>
        <taxon>Embryophyta</taxon>
        <taxon>Tracheophyta</taxon>
        <taxon>Spermatophyta</taxon>
        <taxon>Magnoliopsida</taxon>
        <taxon>Liliopsida</taxon>
        <taxon>Poales</taxon>
        <taxon>Poaceae</taxon>
        <taxon>BOP clade</taxon>
        <taxon>Oryzoideae</taxon>
        <taxon>Oryzeae</taxon>
        <taxon>Oryzinae</taxon>
        <taxon>Oryza</taxon>
    </lineage>
</organism>
<reference evidence="1" key="2">
    <citation type="submission" date="2013-04" db="UniProtKB">
        <authorList>
            <consortium name="EnsemblPlants"/>
        </authorList>
    </citation>
    <scope>IDENTIFICATION</scope>
</reference>
<dbReference type="GO" id="GO:0008374">
    <property type="term" value="F:O-acyltransferase activity"/>
    <property type="evidence" value="ECO:0007669"/>
    <property type="project" value="InterPro"/>
</dbReference>
<dbReference type="AlphaFoldDB" id="J3N164"/>
<dbReference type="OMA" id="PERSHCF"/>
<sequence>MTEALKGIGYNEEENLFGAPYDSRYVSAPPGMHAMAFSSFMADLRRLAEHASGKNGGRAVILVTHSMGGLMAVEFLTRSPVPWRKRYVKHLVMVSTGAGGIVAPLRSLAASAHAPPSSLAGAERSYGSAFAALPSPKVFGDDQPLVVTRRGNYSARDMPELLAAVGFSGSEIHLYRTRALPVTLGFRAPRVPVTAVYGAGVPTPEQLVYWDGDFSKDPEVMYGDGDGAVNLQSVLALTPVVGEDPEQGFFKAVKIANATHGAIIRDEFALNGVITEYFFHFY</sequence>
<reference evidence="1" key="1">
    <citation type="journal article" date="2013" name="Nat. Commun.">
        <title>Whole-genome sequencing of Oryza brachyantha reveals mechanisms underlying Oryza genome evolution.</title>
        <authorList>
            <person name="Chen J."/>
            <person name="Huang Q."/>
            <person name="Gao D."/>
            <person name="Wang J."/>
            <person name="Lang Y."/>
            <person name="Liu T."/>
            <person name="Li B."/>
            <person name="Bai Z."/>
            <person name="Luis Goicoechea J."/>
            <person name="Liang C."/>
            <person name="Chen C."/>
            <person name="Zhang W."/>
            <person name="Sun S."/>
            <person name="Liao Y."/>
            <person name="Zhang X."/>
            <person name="Yang L."/>
            <person name="Song C."/>
            <person name="Wang M."/>
            <person name="Shi J."/>
            <person name="Liu G."/>
            <person name="Liu J."/>
            <person name="Zhou H."/>
            <person name="Zhou W."/>
            <person name="Yu Q."/>
            <person name="An N."/>
            <person name="Chen Y."/>
            <person name="Cai Q."/>
            <person name="Wang B."/>
            <person name="Liu B."/>
            <person name="Min J."/>
            <person name="Huang Y."/>
            <person name="Wu H."/>
            <person name="Li Z."/>
            <person name="Zhang Y."/>
            <person name="Yin Y."/>
            <person name="Song W."/>
            <person name="Jiang J."/>
            <person name="Jackson S.A."/>
            <person name="Wing R.A."/>
            <person name="Wang J."/>
            <person name="Chen M."/>
        </authorList>
    </citation>
    <scope>NUCLEOTIDE SEQUENCE [LARGE SCALE GENOMIC DNA]</scope>
    <source>
        <strain evidence="1">cv. IRGC 101232</strain>
    </source>
</reference>